<evidence type="ECO:0000259" key="2">
    <source>
        <dbReference type="PROSITE" id="PS50076"/>
    </source>
</evidence>
<dbReference type="EMBL" id="JBBJCI010000365">
    <property type="protein sequence ID" value="KAK7232928.1"/>
    <property type="molecule type" value="Genomic_DNA"/>
</dbReference>
<feature type="region of interest" description="Disordered" evidence="1">
    <location>
        <begin position="611"/>
        <end position="634"/>
    </location>
</feature>
<dbReference type="InterPro" id="IPR052423">
    <property type="entry name" value="EMIR"/>
</dbReference>
<dbReference type="SMART" id="SM00271">
    <property type="entry name" value="DnaJ"/>
    <property type="match status" value="1"/>
</dbReference>
<dbReference type="InterPro" id="IPR001623">
    <property type="entry name" value="DnaJ_domain"/>
</dbReference>
<comment type="caution">
    <text evidence="3">The sequence shown here is derived from an EMBL/GenBank/DDBJ whole genome shotgun (WGS) entry which is preliminary data.</text>
</comment>
<evidence type="ECO:0000256" key="1">
    <source>
        <dbReference type="SAM" id="MobiDB-lite"/>
    </source>
</evidence>
<feature type="domain" description="J" evidence="2">
    <location>
        <begin position="183"/>
        <end position="248"/>
    </location>
</feature>
<sequence>MEAKEDAVEEEAAAAEGFEDEVEMEVSLPGHVNRNVSKHLGAGLATGFKSMVGGVAAGAAALVAAPAIGAKENGATGFAAGLGMGVFGAIALPVMGVASAVGSIGGGLLNTPEAMVAASQGKEWDPTTSTWILYDLSVDETKYLSPDADAALRDHVERRRALRAKRRGGDEQEEKKAEVKDTTLYEALGVDPGASDAQIKKAYYKKALKCHPDKHPGDAQKQKEFQAVSSAYQVLSEPEARRRYDSTGESGDDKAGAMDPSVFFAMIFGSEGFEKYVGELRMAALVKGADDSPPDSAELEFTQRRRSVKLAVALRDELAPLVDGAEDEKAFKARCFAEAEGLASTPFGATLTRVIARSYIAAANAFLGGGLGSLVQSVFDASHSAETHFQTARESGSLLLNAHSATKAAKYAEKAEAETTTVDGKPVEDAVFVTISDNHGSWAAYHFADKAAAFDHFRHLPFSCASVLFEKRRARGTAGGALGADVSADDDAVEWAPVRVYGTPSSCNKIKAHVKSSGARELLTSKALNDASAKRKQGRMVGSMFEAAWRVSVLDMESTLRDATEKLFKDNGVPNETRTKRTKALKCLAKAFLAAADAAGHKETWQEALATQLANGGPGAPPPPPPADEKSSDV</sequence>
<accession>A0ABR1FLB8</accession>
<proteinExistence type="predicted"/>
<dbReference type="InterPro" id="IPR026894">
    <property type="entry name" value="DnaJ_X"/>
</dbReference>
<gene>
    <name evidence="3" type="ORF">SO694_00036266</name>
</gene>
<dbReference type="Pfam" id="PF14308">
    <property type="entry name" value="DnaJ-X"/>
    <property type="match status" value="1"/>
</dbReference>
<dbReference type="Proteomes" id="UP001363151">
    <property type="component" value="Unassembled WGS sequence"/>
</dbReference>
<evidence type="ECO:0000313" key="4">
    <source>
        <dbReference type="Proteomes" id="UP001363151"/>
    </source>
</evidence>
<keyword evidence="4" id="KW-1185">Reference proteome</keyword>
<dbReference type="InterPro" id="IPR036869">
    <property type="entry name" value="J_dom_sf"/>
</dbReference>
<protein>
    <submittedName>
        <fullName evidence="3">DnaJ domain-containing protein</fullName>
    </submittedName>
</protein>
<dbReference type="SUPFAM" id="SSF46565">
    <property type="entry name" value="Chaperone J-domain"/>
    <property type="match status" value="1"/>
</dbReference>
<reference evidence="3 4" key="1">
    <citation type="submission" date="2024-03" db="EMBL/GenBank/DDBJ databases">
        <title>Aureococcus anophagefferens CCMP1851 and Kratosvirus quantuckense: Draft genome of a second virus-susceptible host strain in the model system.</title>
        <authorList>
            <person name="Chase E."/>
            <person name="Truchon A.R."/>
            <person name="Schepens W."/>
            <person name="Wilhelm S.W."/>
        </authorList>
    </citation>
    <scope>NUCLEOTIDE SEQUENCE [LARGE SCALE GENOMIC DNA]</scope>
    <source>
        <strain evidence="3 4">CCMP1851</strain>
    </source>
</reference>
<dbReference type="Pfam" id="PF00226">
    <property type="entry name" value="DnaJ"/>
    <property type="match status" value="1"/>
</dbReference>
<dbReference type="PROSITE" id="PS50076">
    <property type="entry name" value="DNAJ_2"/>
    <property type="match status" value="1"/>
</dbReference>
<dbReference type="PANTHER" id="PTHR44094">
    <property type="entry name" value="DNAJ HEAT SHOCK N-TERMINAL DOMAIN-CONTAINING PROTEIN"/>
    <property type="match status" value="1"/>
</dbReference>
<dbReference type="CDD" id="cd06257">
    <property type="entry name" value="DnaJ"/>
    <property type="match status" value="1"/>
</dbReference>
<name>A0ABR1FLB8_AURAN</name>
<dbReference type="Gene3D" id="1.10.287.110">
    <property type="entry name" value="DnaJ domain"/>
    <property type="match status" value="1"/>
</dbReference>
<dbReference type="PANTHER" id="PTHR44094:SF8">
    <property type="entry name" value="DNAJ HEAT SHOCK N-TERMINAL DOMAIN-CONTAINING PROTEIN-RELATED"/>
    <property type="match status" value="1"/>
</dbReference>
<evidence type="ECO:0000313" key="3">
    <source>
        <dbReference type="EMBL" id="KAK7232928.1"/>
    </source>
</evidence>
<organism evidence="3 4">
    <name type="scientific">Aureococcus anophagefferens</name>
    <name type="common">Harmful bloom alga</name>
    <dbReference type="NCBI Taxonomy" id="44056"/>
    <lineage>
        <taxon>Eukaryota</taxon>
        <taxon>Sar</taxon>
        <taxon>Stramenopiles</taxon>
        <taxon>Ochrophyta</taxon>
        <taxon>Pelagophyceae</taxon>
        <taxon>Pelagomonadales</taxon>
        <taxon>Pelagomonadaceae</taxon>
        <taxon>Aureococcus</taxon>
    </lineage>
</organism>
<dbReference type="PRINTS" id="PR00625">
    <property type="entry name" value="JDOMAIN"/>
</dbReference>